<evidence type="ECO:0008006" key="7">
    <source>
        <dbReference type="Google" id="ProtNLM"/>
    </source>
</evidence>
<comment type="similarity">
    <text evidence="2">Belongs to the UTP25 family.</text>
</comment>
<dbReference type="GO" id="GO:0019843">
    <property type="term" value="F:rRNA binding"/>
    <property type="evidence" value="ECO:0007669"/>
    <property type="project" value="TreeGrafter"/>
</dbReference>
<proteinExistence type="inferred from homology"/>
<evidence type="ECO:0000256" key="1">
    <source>
        <dbReference type="ARBA" id="ARBA00004604"/>
    </source>
</evidence>
<dbReference type="PANTHER" id="PTHR12933:SF0">
    <property type="entry name" value="U3 SMALL NUCLEOLAR RNA-ASSOCIATED PROTEIN 25 HOMOLOG"/>
    <property type="match status" value="1"/>
</dbReference>
<evidence type="ECO:0000313" key="6">
    <source>
        <dbReference type="Ensembl" id="ENSCHIP00010031411.1"/>
    </source>
</evidence>
<evidence type="ECO:0000259" key="4">
    <source>
        <dbReference type="Pfam" id="PF06862"/>
    </source>
</evidence>
<accession>A0A8C2RNB9</accession>
<dbReference type="GO" id="GO:0034511">
    <property type="term" value="F:U3 snoRNA binding"/>
    <property type="evidence" value="ECO:0007669"/>
    <property type="project" value="InterPro"/>
</dbReference>
<dbReference type="Pfam" id="PF06862">
    <property type="entry name" value="Utp25_C"/>
    <property type="match status" value="1"/>
</dbReference>
<dbReference type="InterPro" id="IPR010678">
    <property type="entry name" value="UTP25"/>
</dbReference>
<name>A0A8C2RNB9_CAPHI</name>
<dbReference type="InterPro" id="IPR053940">
    <property type="entry name" value="UTP25_NTPase-like"/>
</dbReference>
<comment type="subcellular location">
    <subcellularLocation>
        <location evidence="1">Nucleus</location>
        <location evidence="1">Nucleolus</location>
    </subcellularLocation>
</comment>
<dbReference type="GO" id="GO:0032040">
    <property type="term" value="C:small-subunit processome"/>
    <property type="evidence" value="ECO:0007669"/>
    <property type="project" value="TreeGrafter"/>
</dbReference>
<dbReference type="InterPro" id="IPR053939">
    <property type="entry name" value="UTP25_C"/>
</dbReference>
<dbReference type="Pfam" id="PF22916">
    <property type="entry name" value="UTP25_NTPase-like"/>
    <property type="match status" value="1"/>
</dbReference>
<organism evidence="6">
    <name type="scientific">Capra hircus</name>
    <name type="common">Goat</name>
    <dbReference type="NCBI Taxonomy" id="9925"/>
    <lineage>
        <taxon>Eukaryota</taxon>
        <taxon>Metazoa</taxon>
        <taxon>Chordata</taxon>
        <taxon>Craniata</taxon>
        <taxon>Vertebrata</taxon>
        <taxon>Euteleostomi</taxon>
        <taxon>Mammalia</taxon>
        <taxon>Eutheria</taxon>
        <taxon>Laurasiatheria</taxon>
        <taxon>Artiodactyla</taxon>
        <taxon>Ruminantia</taxon>
        <taxon>Pecora</taxon>
        <taxon>Bovidae</taxon>
        <taxon>Caprinae</taxon>
        <taxon>Capra</taxon>
    </lineage>
</organism>
<reference evidence="6" key="2">
    <citation type="submission" date="2025-08" db="UniProtKB">
        <authorList>
            <consortium name="Ensembl"/>
        </authorList>
    </citation>
    <scope>IDENTIFICATION</scope>
</reference>
<dbReference type="PANTHER" id="PTHR12933">
    <property type="entry name" value="ORF PROTEIN-RELATED"/>
    <property type="match status" value="1"/>
</dbReference>
<evidence type="ECO:0000259" key="5">
    <source>
        <dbReference type="Pfam" id="PF22916"/>
    </source>
</evidence>
<dbReference type="GO" id="GO:0000462">
    <property type="term" value="P:maturation of SSU-rRNA from tricistronic rRNA transcript (SSU-rRNA, 5.8S rRNA, LSU-rRNA)"/>
    <property type="evidence" value="ECO:0007669"/>
    <property type="project" value="TreeGrafter"/>
</dbReference>
<feature type="domain" description="UTP25 NTP hydrolase-like" evidence="5">
    <location>
        <begin position="8"/>
        <end position="70"/>
    </location>
</feature>
<dbReference type="Ensembl" id="ENSCHIT00010044189.1">
    <property type="protein sequence ID" value="ENSCHIP00010031411.1"/>
    <property type="gene ID" value="ENSCHIG00010023306.1"/>
</dbReference>
<sequence>MEYCFCSQHLMNHMNLLPLDSHGVDFSRVRMWSLNNWSKYYRQTLLFGALQDAQINSVFNKYCVNVQGQVGSPLSLTFGKCRVLFGSRGRRGGLHLVSSGDSSPPDALSDPWQVAVRNVPMTGSISQVLVQLPHVFQRMEAESLASVIDARFNFFVNKILPQYRDAVMSHTLIYVPSYFDFVRLRNYFKKEELNFTHICEYTQKSGVSRARHFFLQGEKQFLLLTERFHFYKRYTIKGIRNLIFYELPTYPHFYSEVCNMLRATSSGEEAAWTCTVLYSKYDAQRLAAVVGVERAAQMLQSKKNVHLFITGER</sequence>
<keyword evidence="3" id="KW-0539">Nucleus</keyword>
<feature type="domain" description="UTP25 C-terminal" evidence="4">
    <location>
        <begin position="124"/>
        <end position="308"/>
    </location>
</feature>
<evidence type="ECO:0000256" key="2">
    <source>
        <dbReference type="ARBA" id="ARBA00009223"/>
    </source>
</evidence>
<protein>
    <recommendedName>
        <fullName evidence="7">Digestive organ expansion factor-like protein</fullName>
    </recommendedName>
</protein>
<reference evidence="6" key="1">
    <citation type="submission" date="2019-03" db="EMBL/GenBank/DDBJ databases">
        <title>Genome sequencing and reference-guided assembly of Black Bengal Goat (Capra hircus).</title>
        <authorList>
            <person name="Siddiki A.Z."/>
            <person name="Baten A."/>
            <person name="Billah M."/>
            <person name="Alam M.A.U."/>
            <person name="Shawrob K.S.M."/>
            <person name="Saha S."/>
            <person name="Chowdhury M."/>
            <person name="Rahman A.H."/>
            <person name="Stear M."/>
            <person name="Miah G."/>
            <person name="Das G.B."/>
            <person name="Hossain M.M."/>
            <person name="Kumkum M."/>
            <person name="Islam M.S."/>
            <person name="Mollah A.M."/>
            <person name="Ahsan A."/>
            <person name="Tusar F."/>
            <person name="Khan M.K.I."/>
        </authorList>
    </citation>
    <scope>NUCLEOTIDE SEQUENCE [LARGE SCALE GENOMIC DNA]</scope>
</reference>
<evidence type="ECO:0000256" key="3">
    <source>
        <dbReference type="ARBA" id="ARBA00023242"/>
    </source>
</evidence>
<dbReference type="AlphaFoldDB" id="A0A8C2RNB9"/>